<proteinExistence type="inferred from homology"/>
<keyword evidence="6 10" id="KW-0472">Membrane</keyword>
<feature type="transmembrane region" description="Helical" evidence="10">
    <location>
        <begin position="403"/>
        <end position="427"/>
    </location>
</feature>
<feature type="transmembrane region" description="Helical" evidence="10">
    <location>
        <begin position="351"/>
        <end position="368"/>
    </location>
</feature>
<evidence type="ECO:0000256" key="3">
    <source>
        <dbReference type="ARBA" id="ARBA00022692"/>
    </source>
</evidence>
<evidence type="ECO:0000256" key="9">
    <source>
        <dbReference type="SAM" id="MobiDB-lite"/>
    </source>
</evidence>
<evidence type="ECO:0000256" key="7">
    <source>
        <dbReference type="ARBA" id="ARBA00023303"/>
    </source>
</evidence>
<feature type="region of interest" description="Disordered" evidence="9">
    <location>
        <begin position="1"/>
        <end position="77"/>
    </location>
</feature>
<dbReference type="EMBL" id="HBIJ01013207">
    <property type="protein sequence ID" value="CAE0368182.1"/>
    <property type="molecule type" value="Transcribed_RNA"/>
</dbReference>
<keyword evidence="7 8" id="KW-0407">Ion channel</keyword>
<dbReference type="AlphaFoldDB" id="A0A7S3JXF3"/>
<evidence type="ECO:0000256" key="2">
    <source>
        <dbReference type="ARBA" id="ARBA00022448"/>
    </source>
</evidence>
<dbReference type="SUPFAM" id="SSF81324">
    <property type="entry name" value="Voltage-gated potassium channels"/>
    <property type="match status" value="2"/>
</dbReference>
<comment type="similarity">
    <text evidence="8">Belongs to the two pore domain potassium channel (TC 1.A.1.8) family.</text>
</comment>
<feature type="transmembrane region" description="Helical" evidence="10">
    <location>
        <begin position="374"/>
        <end position="391"/>
    </location>
</feature>
<evidence type="ECO:0000256" key="10">
    <source>
        <dbReference type="SAM" id="Phobius"/>
    </source>
</evidence>
<evidence type="ECO:0000256" key="1">
    <source>
        <dbReference type="ARBA" id="ARBA00004141"/>
    </source>
</evidence>
<evidence type="ECO:0000256" key="4">
    <source>
        <dbReference type="ARBA" id="ARBA00022989"/>
    </source>
</evidence>
<feature type="domain" description="Potassium channel" evidence="11">
    <location>
        <begin position="354"/>
        <end position="425"/>
    </location>
</feature>
<keyword evidence="5 8" id="KW-0406">Ion transport</keyword>
<feature type="region of interest" description="Disordered" evidence="9">
    <location>
        <begin position="665"/>
        <end position="700"/>
    </location>
</feature>
<gene>
    <name evidence="12" type="ORF">ALAG00032_LOCUS8944</name>
</gene>
<dbReference type="InterPro" id="IPR003280">
    <property type="entry name" value="2pore_dom_K_chnl"/>
</dbReference>
<name>A0A7S3JXF3_9STRA</name>
<evidence type="ECO:0000256" key="6">
    <source>
        <dbReference type="ARBA" id="ARBA00023136"/>
    </source>
</evidence>
<keyword evidence="3 8" id="KW-0812">Transmembrane</keyword>
<feature type="compositionally biased region" description="Basic residues" evidence="9">
    <location>
        <begin position="533"/>
        <end position="545"/>
    </location>
</feature>
<dbReference type="PANTHER" id="PTHR11003">
    <property type="entry name" value="POTASSIUM CHANNEL, SUBFAMILY K"/>
    <property type="match status" value="1"/>
</dbReference>
<accession>A0A7S3JXF3</accession>
<comment type="subcellular location">
    <subcellularLocation>
        <location evidence="1">Membrane</location>
        <topology evidence="1">Multi-pass membrane protein</topology>
    </subcellularLocation>
</comment>
<dbReference type="GO" id="GO:0005886">
    <property type="term" value="C:plasma membrane"/>
    <property type="evidence" value="ECO:0007669"/>
    <property type="project" value="TreeGrafter"/>
</dbReference>
<feature type="region of interest" description="Disordered" evidence="9">
    <location>
        <begin position="103"/>
        <end position="149"/>
    </location>
</feature>
<feature type="region of interest" description="Disordered" evidence="9">
    <location>
        <begin position="530"/>
        <end position="636"/>
    </location>
</feature>
<dbReference type="GO" id="GO:0030322">
    <property type="term" value="P:stabilization of membrane potential"/>
    <property type="evidence" value="ECO:0007669"/>
    <property type="project" value="TreeGrafter"/>
</dbReference>
<feature type="compositionally biased region" description="Acidic residues" evidence="9">
    <location>
        <begin position="601"/>
        <end position="615"/>
    </location>
</feature>
<evidence type="ECO:0000313" key="12">
    <source>
        <dbReference type="EMBL" id="CAE0368182.1"/>
    </source>
</evidence>
<dbReference type="InterPro" id="IPR013099">
    <property type="entry name" value="K_chnl_dom"/>
</dbReference>
<evidence type="ECO:0000256" key="8">
    <source>
        <dbReference type="RuleBase" id="RU003857"/>
    </source>
</evidence>
<dbReference type="Pfam" id="PF07885">
    <property type="entry name" value="Ion_trans_2"/>
    <property type="match status" value="2"/>
</dbReference>
<keyword evidence="2 8" id="KW-0813">Transport</keyword>
<feature type="compositionally biased region" description="Polar residues" evidence="9">
    <location>
        <begin position="548"/>
        <end position="563"/>
    </location>
</feature>
<organism evidence="12">
    <name type="scientific">Aureoumbra lagunensis</name>
    <dbReference type="NCBI Taxonomy" id="44058"/>
    <lineage>
        <taxon>Eukaryota</taxon>
        <taxon>Sar</taxon>
        <taxon>Stramenopiles</taxon>
        <taxon>Ochrophyta</taxon>
        <taxon>Pelagophyceae</taxon>
        <taxon>Pelagomonadales</taxon>
        <taxon>Aureoumbra</taxon>
    </lineage>
</organism>
<feature type="transmembrane region" description="Helical" evidence="10">
    <location>
        <begin position="189"/>
        <end position="206"/>
    </location>
</feature>
<feature type="compositionally biased region" description="Basic and acidic residues" evidence="9">
    <location>
        <begin position="616"/>
        <end position="626"/>
    </location>
</feature>
<feature type="transmembrane region" description="Helical" evidence="10">
    <location>
        <begin position="242"/>
        <end position="263"/>
    </location>
</feature>
<feature type="compositionally biased region" description="Polar residues" evidence="9">
    <location>
        <begin position="124"/>
        <end position="138"/>
    </location>
</feature>
<dbReference type="PANTHER" id="PTHR11003:SF345">
    <property type="entry name" value="TWIK FAMILY OF POTASSIUM CHANNELS PROTEIN 18"/>
    <property type="match status" value="1"/>
</dbReference>
<feature type="domain" description="Potassium channel" evidence="11">
    <location>
        <begin position="194"/>
        <end position="264"/>
    </location>
</feature>
<protein>
    <recommendedName>
        <fullName evidence="11">Potassium channel domain-containing protein</fullName>
    </recommendedName>
</protein>
<dbReference type="GO" id="GO:0022841">
    <property type="term" value="F:potassium ion leak channel activity"/>
    <property type="evidence" value="ECO:0007669"/>
    <property type="project" value="TreeGrafter"/>
</dbReference>
<feature type="compositionally biased region" description="Basic and acidic residues" evidence="9">
    <location>
        <begin position="22"/>
        <end position="32"/>
    </location>
</feature>
<dbReference type="Gene3D" id="1.10.287.70">
    <property type="match status" value="2"/>
</dbReference>
<feature type="transmembrane region" description="Helical" evidence="10">
    <location>
        <begin position="213"/>
        <end position="230"/>
    </location>
</feature>
<evidence type="ECO:0000256" key="5">
    <source>
        <dbReference type="ARBA" id="ARBA00023065"/>
    </source>
</evidence>
<reference evidence="12" key="1">
    <citation type="submission" date="2021-01" db="EMBL/GenBank/DDBJ databases">
        <authorList>
            <person name="Corre E."/>
            <person name="Pelletier E."/>
            <person name="Niang G."/>
            <person name="Scheremetjew M."/>
            <person name="Finn R."/>
            <person name="Kale V."/>
            <person name="Holt S."/>
            <person name="Cochrane G."/>
            <person name="Meng A."/>
            <person name="Brown T."/>
            <person name="Cohen L."/>
        </authorList>
    </citation>
    <scope>NUCLEOTIDE SEQUENCE</scope>
    <source>
        <strain evidence="12">CCMP1510</strain>
    </source>
</reference>
<sequence length="709" mass="80717">MVDEAQKERFRRWSWMSDEHDEEKKVEEEEKRKRSCSSEKSPLLKKNDEISLAAKLLKPVERSEEEETEERMKKKKLPVADDIKLAAKLYELSGGKVEAYHKASRKAKKNRGGSAGDIEIPKSLKNQQSSGDTSSLNISKRKRKPLKKTTSLQITIEDDTTSHPHRIVQPKPSVYVKTIEADAFKRDKFYAWMYLILLLLASCLYFHLIQNFLLVDAIYFSIVTITTVGYGDLVPPDNPSRIFAIILFFVGAGAVGNLVGATLNQFVQEAKKAETKVKKDVREVRRRSSFQRRESYKNKIKSNDNNPTPKEEICTISEEDNFQEQSKNEIAERIAQRRAQKNPWRRLKQSLFQLLAWTLGGAIWFSILEPKISILDAIYWSCSTLTTVGYGDFRPSRQASKIFAIFFILGGTSICIRALGSIAAMPIEAHKLQAEERVLSQYGDRLTQEDFLELTRGELVTALNGIEDGSLGTNLGRRCTKAQFTLAHLVKLGKIEIDDVHECFLYFDCLDKHKHGYICVEDVLHCSGDKNKSNHHHKKKVHHKDKYNSNSPQRHQSKQNSNDSPKKNRPVSDPLVGRLLQKPSEPPKTYEYSTNESSYDLTDDTSTDFEQDDQTEFCHENGRPLDTRTVPNRSVTYSGDIPNNVYSPVRERWRRASKKLNAASKLRRTSLYRPQVEAHDEAPSPVPATEDANSSCSSNSNLLSLLDVT</sequence>
<keyword evidence="4 10" id="KW-1133">Transmembrane helix</keyword>
<dbReference type="GO" id="GO:0015271">
    <property type="term" value="F:outward rectifier potassium channel activity"/>
    <property type="evidence" value="ECO:0007669"/>
    <property type="project" value="TreeGrafter"/>
</dbReference>
<evidence type="ECO:0000259" key="11">
    <source>
        <dbReference type="Pfam" id="PF07885"/>
    </source>
</evidence>
<dbReference type="PRINTS" id="PR01333">
    <property type="entry name" value="2POREKCHANEL"/>
</dbReference>